<feature type="compositionally biased region" description="Polar residues" evidence="1">
    <location>
        <begin position="128"/>
        <end position="155"/>
    </location>
</feature>
<gene>
    <name evidence="3" type="ORF">DI586_10610</name>
</gene>
<feature type="region of interest" description="Disordered" evidence="1">
    <location>
        <begin position="127"/>
        <end position="155"/>
    </location>
</feature>
<evidence type="ECO:0000313" key="4">
    <source>
        <dbReference type="Proteomes" id="UP000249739"/>
    </source>
</evidence>
<proteinExistence type="predicted"/>
<dbReference type="EMBL" id="QFOT01000162">
    <property type="protein sequence ID" value="PZP53840.1"/>
    <property type="molecule type" value="Genomic_DNA"/>
</dbReference>
<feature type="chain" id="PRO_5016071526" evidence="2">
    <location>
        <begin position="22"/>
        <end position="155"/>
    </location>
</feature>
<sequence length="155" mass="16936">MKHYILAAASALIFTSSLAMAQSEPDYQTAINMHNLFQKQCFDKMPHIEKIRDEARVGNWVVGPLNNSKPVSWAVNEGMDNFSIMVVDSVGNSSKTCEVRGKTSEATAVSVFNGIYADQIKARRTGAPENSWTTPNGTITIQPANDGRTSVILSK</sequence>
<dbReference type="AlphaFoldDB" id="A0A2W5FJD8"/>
<evidence type="ECO:0000256" key="2">
    <source>
        <dbReference type="SAM" id="SignalP"/>
    </source>
</evidence>
<name>A0A2W5FJD8_9BACT</name>
<dbReference type="Proteomes" id="UP000249739">
    <property type="component" value="Unassembled WGS sequence"/>
</dbReference>
<reference evidence="3 4" key="1">
    <citation type="submission" date="2017-08" db="EMBL/GenBank/DDBJ databases">
        <title>Infants hospitalized years apart are colonized by the same room-sourced microbial strains.</title>
        <authorList>
            <person name="Brooks B."/>
            <person name="Olm M.R."/>
            <person name="Firek B.A."/>
            <person name="Baker R."/>
            <person name="Thomas B.C."/>
            <person name="Morowitz M.J."/>
            <person name="Banfield J.F."/>
        </authorList>
    </citation>
    <scope>NUCLEOTIDE SEQUENCE [LARGE SCALE GENOMIC DNA]</scope>
    <source>
        <strain evidence="3">S2_006_000_R2_64</strain>
    </source>
</reference>
<accession>A0A2W5FJD8</accession>
<evidence type="ECO:0000256" key="1">
    <source>
        <dbReference type="SAM" id="MobiDB-lite"/>
    </source>
</evidence>
<evidence type="ECO:0000313" key="3">
    <source>
        <dbReference type="EMBL" id="PZP53840.1"/>
    </source>
</evidence>
<protein>
    <submittedName>
        <fullName evidence="3">Uncharacterized protein</fullName>
    </submittedName>
</protein>
<organism evidence="3 4">
    <name type="scientific">Micavibrio aeruginosavorus</name>
    <dbReference type="NCBI Taxonomy" id="349221"/>
    <lineage>
        <taxon>Bacteria</taxon>
        <taxon>Pseudomonadati</taxon>
        <taxon>Bdellovibrionota</taxon>
        <taxon>Bdellovibrionia</taxon>
        <taxon>Bdellovibrionales</taxon>
        <taxon>Pseudobdellovibrionaceae</taxon>
        <taxon>Micavibrio</taxon>
    </lineage>
</organism>
<keyword evidence="2" id="KW-0732">Signal</keyword>
<feature type="signal peptide" evidence="2">
    <location>
        <begin position="1"/>
        <end position="21"/>
    </location>
</feature>
<comment type="caution">
    <text evidence="3">The sequence shown here is derived from an EMBL/GenBank/DDBJ whole genome shotgun (WGS) entry which is preliminary data.</text>
</comment>